<dbReference type="EMBL" id="PVNP01000104">
    <property type="protein sequence ID" value="PRO73582.1"/>
    <property type="molecule type" value="Genomic_DNA"/>
</dbReference>
<accession>A0A2S9VAW9</accession>
<feature type="domain" description="NADP-dependent oxidoreductase" evidence="1">
    <location>
        <begin position="11"/>
        <end position="303"/>
    </location>
</feature>
<dbReference type="RefSeq" id="WP_105934583.1">
    <property type="nucleotide sequence ID" value="NZ_PVNP01000104.1"/>
</dbReference>
<evidence type="ECO:0000313" key="3">
    <source>
        <dbReference type="Proteomes" id="UP000238949"/>
    </source>
</evidence>
<dbReference type="CDD" id="cd19092">
    <property type="entry name" value="AKR_BsYcsN_EcYdhF-like"/>
    <property type="match status" value="1"/>
</dbReference>
<sequence length="314" mass="34882">MLKTQFPHASRLIFGCMGLGGNWSHQPYTKADLNLATQAVEQALSSGITVFDHADIYTHGNAEKVFADVLSNQPDWRENMIIQSKCGIRFEDNQGPKRYDFSPQWISASVEGILSRLNIDHLDVLLLHRPDPLADLPAVAECLTRLHQEGKFGYLGVSNMHWYQIDALNKLLPFPVIANQLEMSLGYRDWVEEGICTNSPHNSQNGYTPGTLEYCQQQGVQLQAWAPLAQGKYSGNGDADCPTSKLVSELATSYGVSREAIVLGWLMRHPAGIQPVIGTTNAQRIAACAEAETLTLSREHWYQLFESARGQEVP</sequence>
<dbReference type="GO" id="GO:0005829">
    <property type="term" value="C:cytosol"/>
    <property type="evidence" value="ECO:0007669"/>
    <property type="project" value="TreeGrafter"/>
</dbReference>
<dbReference type="Pfam" id="PF00248">
    <property type="entry name" value="Aldo_ket_red"/>
    <property type="match status" value="1"/>
</dbReference>
<reference evidence="3" key="1">
    <citation type="journal article" date="2020" name="Int. J. Syst. Evol. Microbiol.">
        <title>Alteromonas alba sp. nov., a marine bacterium isolated from the seawater of the West Pacific Ocean.</title>
        <authorList>
            <person name="Sun C."/>
            <person name="Wu Y.-H."/>
            <person name="Xamxidin M."/>
            <person name="Cheng H."/>
            <person name="Xu X.-W."/>
        </authorList>
    </citation>
    <scope>NUCLEOTIDE SEQUENCE [LARGE SCALE GENOMIC DNA]</scope>
    <source>
        <strain evidence="3">190</strain>
    </source>
</reference>
<keyword evidence="3" id="KW-1185">Reference proteome</keyword>
<dbReference type="SUPFAM" id="SSF51430">
    <property type="entry name" value="NAD(P)-linked oxidoreductase"/>
    <property type="match status" value="1"/>
</dbReference>
<dbReference type="InterPro" id="IPR020471">
    <property type="entry name" value="AKR"/>
</dbReference>
<dbReference type="Gene3D" id="3.20.20.100">
    <property type="entry name" value="NADP-dependent oxidoreductase domain"/>
    <property type="match status" value="1"/>
</dbReference>
<evidence type="ECO:0000313" key="2">
    <source>
        <dbReference type="EMBL" id="PRO73582.1"/>
    </source>
</evidence>
<dbReference type="PANTHER" id="PTHR43364">
    <property type="entry name" value="NADH-SPECIFIC METHYLGLYOXAL REDUCTASE-RELATED"/>
    <property type="match status" value="1"/>
</dbReference>
<gene>
    <name evidence="2" type="ORF">C6Y40_10720</name>
</gene>
<dbReference type="GO" id="GO:0016491">
    <property type="term" value="F:oxidoreductase activity"/>
    <property type="evidence" value="ECO:0007669"/>
    <property type="project" value="InterPro"/>
</dbReference>
<evidence type="ECO:0000259" key="1">
    <source>
        <dbReference type="Pfam" id="PF00248"/>
    </source>
</evidence>
<dbReference type="Proteomes" id="UP000238949">
    <property type="component" value="Unassembled WGS sequence"/>
</dbReference>
<dbReference type="OrthoDB" id="9768793at2"/>
<dbReference type="PANTHER" id="PTHR43364:SF1">
    <property type="entry name" value="OXIDOREDUCTASE YDHF"/>
    <property type="match status" value="1"/>
</dbReference>
<proteinExistence type="predicted"/>
<protein>
    <submittedName>
        <fullName evidence="2">Aldo/keto reductase</fullName>
    </submittedName>
</protein>
<comment type="caution">
    <text evidence="2">The sequence shown here is derived from an EMBL/GenBank/DDBJ whole genome shotgun (WGS) entry which is preliminary data.</text>
</comment>
<dbReference type="InterPro" id="IPR036812">
    <property type="entry name" value="NAD(P)_OxRdtase_dom_sf"/>
</dbReference>
<dbReference type="InterPro" id="IPR023210">
    <property type="entry name" value="NADP_OxRdtase_dom"/>
</dbReference>
<dbReference type="AlphaFoldDB" id="A0A2S9VAW9"/>
<dbReference type="PRINTS" id="PR00069">
    <property type="entry name" value="ALDKETRDTASE"/>
</dbReference>
<name>A0A2S9VAW9_9ALTE</name>
<dbReference type="InterPro" id="IPR050523">
    <property type="entry name" value="AKR_Detox_Biosynth"/>
</dbReference>
<organism evidence="2 3">
    <name type="scientific">Alteromonas alba</name>
    <dbReference type="NCBI Taxonomy" id="2079529"/>
    <lineage>
        <taxon>Bacteria</taxon>
        <taxon>Pseudomonadati</taxon>
        <taxon>Pseudomonadota</taxon>
        <taxon>Gammaproteobacteria</taxon>
        <taxon>Alteromonadales</taxon>
        <taxon>Alteromonadaceae</taxon>
        <taxon>Alteromonas/Salinimonas group</taxon>
        <taxon>Alteromonas</taxon>
    </lineage>
</organism>